<feature type="compositionally biased region" description="Basic and acidic residues" evidence="1">
    <location>
        <begin position="131"/>
        <end position="140"/>
    </location>
</feature>
<organism evidence="2 3">
    <name type="scientific">Mikania micrantha</name>
    <name type="common">bitter vine</name>
    <dbReference type="NCBI Taxonomy" id="192012"/>
    <lineage>
        <taxon>Eukaryota</taxon>
        <taxon>Viridiplantae</taxon>
        <taxon>Streptophyta</taxon>
        <taxon>Embryophyta</taxon>
        <taxon>Tracheophyta</taxon>
        <taxon>Spermatophyta</taxon>
        <taxon>Magnoliopsida</taxon>
        <taxon>eudicotyledons</taxon>
        <taxon>Gunneridae</taxon>
        <taxon>Pentapetalae</taxon>
        <taxon>asterids</taxon>
        <taxon>campanulids</taxon>
        <taxon>Asterales</taxon>
        <taxon>Asteraceae</taxon>
        <taxon>Asteroideae</taxon>
        <taxon>Heliantheae alliance</taxon>
        <taxon>Eupatorieae</taxon>
        <taxon>Mikania</taxon>
    </lineage>
</organism>
<accession>A0A5N6M7N5</accession>
<dbReference type="PANTHER" id="PTHR33144">
    <property type="entry name" value="OS10G0409366 PROTEIN-RELATED"/>
    <property type="match status" value="1"/>
</dbReference>
<dbReference type="EMBL" id="SZYD01000016">
    <property type="protein sequence ID" value="KAD3336512.1"/>
    <property type="molecule type" value="Genomic_DNA"/>
</dbReference>
<gene>
    <name evidence="2" type="ORF">E3N88_32031</name>
</gene>
<feature type="region of interest" description="Disordered" evidence="1">
    <location>
        <begin position="29"/>
        <end position="49"/>
    </location>
</feature>
<reference evidence="2 3" key="1">
    <citation type="submission" date="2019-05" db="EMBL/GenBank/DDBJ databases">
        <title>Mikania micrantha, genome provides insights into the molecular mechanism of rapid growth.</title>
        <authorList>
            <person name="Liu B."/>
        </authorList>
    </citation>
    <scope>NUCLEOTIDE SEQUENCE [LARGE SCALE GENOMIC DNA]</scope>
    <source>
        <strain evidence="2">NLD-2019</strain>
        <tissue evidence="2">Leaf</tissue>
    </source>
</reference>
<evidence type="ECO:0000313" key="2">
    <source>
        <dbReference type="EMBL" id="KAD3336512.1"/>
    </source>
</evidence>
<evidence type="ECO:0000313" key="3">
    <source>
        <dbReference type="Proteomes" id="UP000326396"/>
    </source>
</evidence>
<dbReference type="PANTHER" id="PTHR33144:SF50">
    <property type="entry name" value="OS03G0714750 PROTEIN"/>
    <property type="match status" value="1"/>
</dbReference>
<name>A0A5N6M7N5_9ASTR</name>
<evidence type="ECO:0000256" key="1">
    <source>
        <dbReference type="SAM" id="MobiDB-lite"/>
    </source>
</evidence>
<feature type="region of interest" description="Disordered" evidence="1">
    <location>
        <begin position="119"/>
        <end position="140"/>
    </location>
</feature>
<protein>
    <submittedName>
        <fullName evidence="2">Uncharacterized protein</fullName>
    </submittedName>
</protein>
<proteinExistence type="predicted"/>
<dbReference type="Proteomes" id="UP000326396">
    <property type="component" value="Linkage Group LG6"/>
</dbReference>
<dbReference type="AlphaFoldDB" id="A0A5N6M7N5"/>
<dbReference type="OrthoDB" id="1913335at2759"/>
<sequence length="412" mass="48060">MSMRRKLFITSTDFNESDEDYYEDDVEAHDDYETESRHTGKMQGCESNCVDSKENSYEKARRMRILENEKKMKALGITNIAKSLKSKPESQKTQQTKVKPHFIPPMYMNRVVNQVKLRQPAGSNVPHKIPLSKDNKGEKRKLVLVDEDDDEDDESFQVDHDIQDDESQEISDALQRNNQYEIEMVKCSKSKNKGICKRKRLQMVTTSTVFDERITDPVHDDLVEENQVYETQVHQTGDIQDAPKKVRGYTKKAQTWKMDSTQRIVVRFNKFGKPVGDEANELAQFLGSLVRISDHVSIEYPDWRKVPTQNKEDMYSLVKSKFVFLPNETNEIKKWILYSMGKKWRSWKGSLKARLYDPSLTVDEIVGQQVKNDKRVCQTQFKELATRWFTPKFQGKKDVWVTDFSNLGDIAI</sequence>
<keyword evidence="3" id="KW-1185">Reference proteome</keyword>
<feature type="compositionally biased region" description="Basic and acidic residues" evidence="1">
    <location>
        <begin position="29"/>
        <end position="38"/>
    </location>
</feature>
<comment type="caution">
    <text evidence="2">The sequence shown here is derived from an EMBL/GenBank/DDBJ whole genome shotgun (WGS) entry which is preliminary data.</text>
</comment>